<evidence type="ECO:0000256" key="1">
    <source>
        <dbReference type="ARBA" id="ARBA00037999"/>
    </source>
</evidence>
<dbReference type="Gene3D" id="3.40.640.10">
    <property type="entry name" value="Type I PLP-dependent aspartate aminotransferase-like (Major domain)"/>
    <property type="match status" value="1"/>
</dbReference>
<keyword evidence="5" id="KW-0808">Transferase</keyword>
<feature type="modified residue" description="N6-(pyridoxal phosphate)lysine" evidence="3">
    <location>
        <position position="175"/>
    </location>
</feature>
<evidence type="ECO:0000256" key="2">
    <source>
        <dbReference type="PIRSR" id="PIRSR000390-1"/>
    </source>
</evidence>
<dbReference type="EMBL" id="CP022423">
    <property type="protein sequence ID" value="ASM76270.1"/>
    <property type="molecule type" value="Genomic_DNA"/>
</dbReference>
<dbReference type="KEGG" id="vff:VITFI_CDS0491"/>
<protein>
    <submittedName>
        <fullName evidence="5">Aminotransferase DegT</fullName>
    </submittedName>
</protein>
<dbReference type="InterPro" id="IPR015422">
    <property type="entry name" value="PyrdxlP-dep_Trfase_small"/>
</dbReference>
<organism evidence="5 6">
    <name type="scientific">Vitreoscilla filiformis</name>
    <dbReference type="NCBI Taxonomy" id="63"/>
    <lineage>
        <taxon>Bacteria</taxon>
        <taxon>Pseudomonadati</taxon>
        <taxon>Pseudomonadota</taxon>
        <taxon>Betaproteobacteria</taxon>
        <taxon>Neisseriales</taxon>
        <taxon>Neisseriaceae</taxon>
        <taxon>Vitreoscilla</taxon>
    </lineage>
</organism>
<dbReference type="InterPro" id="IPR015424">
    <property type="entry name" value="PyrdxlP-dep_Trfase"/>
</dbReference>
<keyword evidence="3 4" id="KW-0663">Pyridoxal phosphate</keyword>
<dbReference type="RefSeq" id="WP_089415662.1">
    <property type="nucleotide sequence ID" value="NZ_CP022423.1"/>
</dbReference>
<evidence type="ECO:0000256" key="4">
    <source>
        <dbReference type="RuleBase" id="RU004508"/>
    </source>
</evidence>
<dbReference type="InterPro" id="IPR000653">
    <property type="entry name" value="DegT/StrS_aminotransferase"/>
</dbReference>
<evidence type="ECO:0000256" key="3">
    <source>
        <dbReference type="PIRSR" id="PIRSR000390-2"/>
    </source>
</evidence>
<dbReference type="SUPFAM" id="SSF53383">
    <property type="entry name" value="PLP-dependent transferases"/>
    <property type="match status" value="1"/>
</dbReference>
<dbReference type="GO" id="GO:0030170">
    <property type="term" value="F:pyridoxal phosphate binding"/>
    <property type="evidence" value="ECO:0007669"/>
    <property type="project" value="TreeGrafter"/>
</dbReference>
<dbReference type="InterPro" id="IPR015421">
    <property type="entry name" value="PyrdxlP-dep_Trfase_major"/>
</dbReference>
<comment type="similarity">
    <text evidence="1 4">Belongs to the DegT/DnrJ/EryC1 family.</text>
</comment>
<dbReference type="PIRSF" id="PIRSF000390">
    <property type="entry name" value="PLP_StrS"/>
    <property type="match status" value="1"/>
</dbReference>
<dbReference type="Pfam" id="PF01041">
    <property type="entry name" value="DegT_DnrJ_EryC1"/>
    <property type="match status" value="2"/>
</dbReference>
<keyword evidence="5" id="KW-0032">Aminotransferase</keyword>
<dbReference type="Gene3D" id="3.90.1150.10">
    <property type="entry name" value="Aspartate Aminotransferase, domain 1"/>
    <property type="match status" value="1"/>
</dbReference>
<dbReference type="Proteomes" id="UP000199729">
    <property type="component" value="Chromosome"/>
</dbReference>
<dbReference type="AlphaFoldDB" id="A0A221KBQ4"/>
<dbReference type="PANTHER" id="PTHR30244:SF34">
    <property type="entry name" value="DTDP-4-AMINO-4,6-DIDEOXYGALACTOSE TRANSAMINASE"/>
    <property type="match status" value="1"/>
</dbReference>
<gene>
    <name evidence="5" type="ORF">VITFI_CDS0491</name>
</gene>
<dbReference type="GO" id="GO:0000271">
    <property type="term" value="P:polysaccharide biosynthetic process"/>
    <property type="evidence" value="ECO:0007669"/>
    <property type="project" value="TreeGrafter"/>
</dbReference>
<sequence>MKRHTVSALHGCDLVGTLWGSSGAALALRQALATALHRPPEALWLTGAGRGALHAFVRATQRQPDDEALLPGYTCVVVPNVFLHVGVSVRYVDIAAEGVNPSPDAWAQAITPRTRWVVWPHNFGVPSAGIAALRARFPQVLFIEDAAHAWGSCHADGSPVGTHGHAAFFSFEYSKCLTTGLGGALLVNEPALRPAVAEALAPQHALSLKTQVKVLMTLAYHLMLATWPSTLASGLTALLRAPSRALGLVAATRPAELSGQAQPDYLQALPDCLARLALPQLARMPQVLALRRQQARHYTEALAGSPWLTPLGAAEPATLLRFPLRVAHPAQREALHAGLRALDIEPGIWFDDVVHPAGSLRHGYTEGDCPNGERLARCIVNLPLGLHARLSQRQWQGLRRLAQTPPEITG</sequence>
<keyword evidence="6" id="KW-1185">Reference proteome</keyword>
<feature type="active site" description="Proton acceptor" evidence="2">
    <location>
        <position position="175"/>
    </location>
</feature>
<name>A0A221KBQ4_VITFI</name>
<reference evidence="5 6" key="1">
    <citation type="submission" date="2017-07" db="EMBL/GenBank/DDBJ databases">
        <title>Complete Genome Sequence of the cosmetic ferment Vitreoscilla filiformis (ATCC15551).</title>
        <authorList>
            <person name="Contreras S."/>
            <person name="Sagory-Zalkind P."/>
            <person name="Blanquart H."/>
            <person name="Iltis A."/>
            <person name="Morand S.C."/>
        </authorList>
    </citation>
    <scope>NUCLEOTIDE SEQUENCE [LARGE SCALE GENOMIC DNA]</scope>
    <source>
        <strain evidence="5 6">ATCC 15551</strain>
    </source>
</reference>
<evidence type="ECO:0000313" key="6">
    <source>
        <dbReference type="Proteomes" id="UP000199729"/>
    </source>
</evidence>
<proteinExistence type="inferred from homology"/>
<accession>A0A221KBQ4</accession>
<dbReference type="PANTHER" id="PTHR30244">
    <property type="entry name" value="TRANSAMINASE"/>
    <property type="match status" value="1"/>
</dbReference>
<dbReference type="OrthoDB" id="9804264at2"/>
<dbReference type="GO" id="GO:0008483">
    <property type="term" value="F:transaminase activity"/>
    <property type="evidence" value="ECO:0007669"/>
    <property type="project" value="UniProtKB-KW"/>
</dbReference>
<evidence type="ECO:0000313" key="5">
    <source>
        <dbReference type="EMBL" id="ASM76270.1"/>
    </source>
</evidence>